<proteinExistence type="predicted"/>
<keyword evidence="2" id="KW-0964">Secreted</keyword>
<dbReference type="PANTHER" id="PTHR10009">
    <property type="entry name" value="PROTEIN YELLOW-RELATED"/>
    <property type="match status" value="1"/>
</dbReference>
<protein>
    <submittedName>
        <fullName evidence="3">Major royal jelly protein</fullName>
    </submittedName>
</protein>
<geneLocation type="plasmid" evidence="3 4">
    <name>pR132503</name>
</geneLocation>
<gene>
    <name evidence="3" type="ordered locus">Rleg_5727</name>
</gene>
<evidence type="ECO:0000313" key="4">
    <source>
        <dbReference type="Proteomes" id="UP000002256"/>
    </source>
</evidence>
<dbReference type="HOGENOM" id="CLU_031076_0_3_5"/>
<accession>C6B9D5</accession>
<dbReference type="AlphaFoldDB" id="C6B9D5"/>
<organism evidence="3 4">
    <name type="scientific">Rhizobium leguminosarum bv. trifolii (strain WSM1325)</name>
    <dbReference type="NCBI Taxonomy" id="395491"/>
    <lineage>
        <taxon>Bacteria</taxon>
        <taxon>Pseudomonadati</taxon>
        <taxon>Pseudomonadota</taxon>
        <taxon>Alphaproteobacteria</taxon>
        <taxon>Hyphomicrobiales</taxon>
        <taxon>Rhizobiaceae</taxon>
        <taxon>Rhizobium/Agrobacterium group</taxon>
        <taxon>Rhizobium</taxon>
    </lineage>
</organism>
<sequence>MLRLGRSREINEAKRRNLKVKTKFGTEILQKEPMMVPNASLVSRLAVAGAFISLAQPASAQTSDKLTNKAKELVASITGQTDERLQKVATFDHQPTGVTVSEDGRIFVNFPRWSEDVPVSVAEVMTDGSIKPYPNNEWNAWRNAKMSEISPKDHFVTVQSVVADQKSSLWVVDPAAPNSEKTVKDGPKLVQVDLKTNAVKKVYPFSPDVAGPASYLNDVRIAPDRAFAYFTDSGIPGGLVVLDLRSGRAWRVLSGDPSTQAEKDVIVETDGKPLRRPDGRQPQFNADSIALTPDGKTLYWKALTGKTMYRLPTDALQKAETDPNAVRPEKVAETEPTDGLWIDQQNRIYLSTMANNGIKILGADGTVTPLLEDSRLRWPDTFAQGPDGTMYVTASHIQDSPWFNQAWTDKTFTLFRFAPPN</sequence>
<comment type="subcellular location">
    <subcellularLocation>
        <location evidence="1">Secreted</location>
    </subcellularLocation>
</comment>
<evidence type="ECO:0000256" key="1">
    <source>
        <dbReference type="ARBA" id="ARBA00004613"/>
    </source>
</evidence>
<dbReference type="InterPro" id="IPR017996">
    <property type="entry name" value="MRJP/yellow-related"/>
</dbReference>
<evidence type="ECO:0000256" key="2">
    <source>
        <dbReference type="ARBA" id="ARBA00022525"/>
    </source>
</evidence>
<dbReference type="Proteomes" id="UP000002256">
    <property type="component" value="Plasmid pR132503"/>
</dbReference>
<evidence type="ECO:0000313" key="3">
    <source>
        <dbReference type="EMBL" id="ACS60523.1"/>
    </source>
</evidence>
<dbReference type="KEGG" id="rlg:Rleg_5727"/>
<dbReference type="OrthoDB" id="9797664at2"/>
<dbReference type="GO" id="GO:0005576">
    <property type="term" value="C:extracellular region"/>
    <property type="evidence" value="ECO:0007669"/>
    <property type="project" value="UniProtKB-SubCell"/>
</dbReference>
<dbReference type="SUPFAM" id="SSF101898">
    <property type="entry name" value="NHL repeat"/>
    <property type="match status" value="1"/>
</dbReference>
<dbReference type="Pfam" id="PF03022">
    <property type="entry name" value="MRJP"/>
    <property type="match status" value="1"/>
</dbReference>
<dbReference type="PANTHER" id="PTHR10009:SF18">
    <property type="entry name" value="PROTEIN YELLOW-LIKE PROTEIN"/>
    <property type="match status" value="1"/>
</dbReference>
<dbReference type="Gene3D" id="2.120.10.30">
    <property type="entry name" value="TolB, C-terminal domain"/>
    <property type="match status" value="1"/>
</dbReference>
<reference evidence="3 4" key="1">
    <citation type="journal article" date="2010" name="Stand. Genomic Sci.">
        <title>Complete genome sequence of Rhizobium leguminosarum bv. trifolii strain WSM1325, an effective microsymbiont of annual Mediterranean clovers.</title>
        <authorList>
            <person name="Reeve W."/>
            <person name="O'Hara G."/>
            <person name="Chain P."/>
            <person name="Ardley J."/>
            <person name="Brau L."/>
            <person name="Nandesena K."/>
            <person name="Tiwari R."/>
            <person name="Copeland A."/>
            <person name="Nolan M."/>
            <person name="Han C."/>
            <person name="Brettin T."/>
            <person name="Land M."/>
            <person name="Ovchinikova G."/>
            <person name="Ivanova N."/>
            <person name="Mavromatis K."/>
            <person name="Markowitz V."/>
            <person name="Kyrpides N."/>
            <person name="Melino V."/>
            <person name="Denton M."/>
            <person name="Yates R."/>
            <person name="Howieson J."/>
        </authorList>
    </citation>
    <scope>NUCLEOTIDE SEQUENCE [LARGE SCALE GENOMIC DNA]</scope>
    <source>
        <strain evidence="4">WSM1325</strain>
        <plasmid evidence="4">Plasmid pR132503</plasmid>
    </source>
</reference>
<dbReference type="InterPro" id="IPR011042">
    <property type="entry name" value="6-blade_b-propeller_TolB-like"/>
</dbReference>
<dbReference type="EMBL" id="CP001625">
    <property type="protein sequence ID" value="ACS60523.1"/>
    <property type="molecule type" value="Genomic_DNA"/>
</dbReference>
<keyword evidence="3" id="KW-0614">Plasmid</keyword>
<name>C6B9D5_RHILS</name>